<evidence type="ECO:0000313" key="2">
    <source>
        <dbReference type="RefSeq" id="XP_045144583.1"/>
    </source>
</evidence>
<keyword evidence="1" id="KW-1185">Reference proteome</keyword>
<dbReference type="Proteomes" id="UP000694863">
    <property type="component" value="Unplaced"/>
</dbReference>
<name>A0AC55CYM1_ECHTE</name>
<accession>A0AC55CYM1</accession>
<gene>
    <name evidence="2" type="primary">GGTA1</name>
</gene>
<organism evidence="1 2">
    <name type="scientific">Echinops telfairi</name>
    <name type="common">Lesser hedgehog tenrec</name>
    <dbReference type="NCBI Taxonomy" id="9371"/>
    <lineage>
        <taxon>Eukaryota</taxon>
        <taxon>Metazoa</taxon>
        <taxon>Chordata</taxon>
        <taxon>Craniata</taxon>
        <taxon>Vertebrata</taxon>
        <taxon>Euteleostomi</taxon>
        <taxon>Mammalia</taxon>
        <taxon>Eutheria</taxon>
        <taxon>Afrotheria</taxon>
        <taxon>Tenrecidae</taxon>
        <taxon>Tenrecinae</taxon>
        <taxon>Echinops</taxon>
    </lineage>
</organism>
<dbReference type="RefSeq" id="XP_045144583.1">
    <property type="nucleotide sequence ID" value="XM_045288648.1"/>
</dbReference>
<sequence length="59" mass="6569">MSIKGKVILSMLVTSTVTVVFWERDSHEDSFLGCCHSKNPEVGGSSAHQGWWFPSPVKF</sequence>
<proteinExistence type="predicted"/>
<reference evidence="2" key="1">
    <citation type="submission" date="2025-08" db="UniProtKB">
        <authorList>
            <consortium name="RefSeq"/>
        </authorList>
    </citation>
    <scope>IDENTIFICATION</scope>
</reference>
<evidence type="ECO:0000313" key="1">
    <source>
        <dbReference type="Proteomes" id="UP000694863"/>
    </source>
</evidence>
<protein>
    <submittedName>
        <fullName evidence="2">Inactive N-acetyllactosaminide alpha-1,3-galactosyltransferase</fullName>
    </submittedName>
</protein>